<dbReference type="GO" id="GO:0004806">
    <property type="term" value="F:triacylglycerol lipase activity"/>
    <property type="evidence" value="ECO:0007669"/>
    <property type="project" value="TreeGrafter"/>
</dbReference>
<dbReference type="Proteomes" id="UP000472277">
    <property type="component" value="Chromosome 3"/>
</dbReference>
<name>A0A674BJV6_SALTR</name>
<dbReference type="InterPro" id="IPR010468">
    <property type="entry name" value="HSL_N"/>
</dbReference>
<dbReference type="PROSITE" id="PS01174">
    <property type="entry name" value="LIPASE_GDXG_SER"/>
    <property type="match status" value="1"/>
</dbReference>
<dbReference type="PANTHER" id="PTHR23025">
    <property type="entry name" value="TRIACYLGLYCEROL LIPASE"/>
    <property type="match status" value="1"/>
</dbReference>
<feature type="region of interest" description="Disordered" evidence="2">
    <location>
        <begin position="675"/>
        <end position="701"/>
    </location>
</feature>
<dbReference type="GO" id="GO:0004771">
    <property type="term" value="F:sterol ester esterase activity"/>
    <property type="evidence" value="ECO:0007669"/>
    <property type="project" value="TreeGrafter"/>
</dbReference>
<feature type="active site" evidence="1">
    <location>
        <position position="428"/>
    </location>
</feature>
<feature type="domain" description="Alpha/beta hydrolase fold-3" evidence="4">
    <location>
        <begin position="350"/>
        <end position="498"/>
    </location>
</feature>
<dbReference type="Pfam" id="PF06350">
    <property type="entry name" value="HSL_N"/>
    <property type="match status" value="1"/>
</dbReference>
<accession>A0A674BJV6</accession>
<dbReference type="InterPro" id="IPR013094">
    <property type="entry name" value="AB_hydrolase_3"/>
</dbReference>
<dbReference type="SUPFAM" id="SSF53474">
    <property type="entry name" value="alpha/beta-Hydrolases"/>
    <property type="match status" value="1"/>
</dbReference>
<evidence type="ECO:0000313" key="6">
    <source>
        <dbReference type="Proteomes" id="UP000472277"/>
    </source>
</evidence>
<dbReference type="GO" id="GO:0019433">
    <property type="term" value="P:triglyceride catabolic process"/>
    <property type="evidence" value="ECO:0007669"/>
    <property type="project" value="TreeGrafter"/>
</dbReference>
<dbReference type="GO" id="GO:0005829">
    <property type="term" value="C:cytosol"/>
    <property type="evidence" value="ECO:0007669"/>
    <property type="project" value="TreeGrafter"/>
</dbReference>
<proteinExistence type="predicted"/>
<dbReference type="InterPro" id="IPR033140">
    <property type="entry name" value="Lipase_GDXG_put_SER_AS"/>
</dbReference>
<dbReference type="GeneTree" id="ENSGT00730000111056"/>
<dbReference type="Pfam" id="PF07859">
    <property type="entry name" value="Abhydrolase_3"/>
    <property type="match status" value="2"/>
</dbReference>
<protein>
    <submittedName>
        <fullName evidence="5">Lipase E, hormone sensitive type</fullName>
    </submittedName>
</protein>
<evidence type="ECO:0000256" key="1">
    <source>
        <dbReference type="PROSITE-ProRule" id="PRU10038"/>
    </source>
</evidence>
<dbReference type="GO" id="GO:0008203">
    <property type="term" value="P:cholesterol metabolic process"/>
    <property type="evidence" value="ECO:0007669"/>
    <property type="project" value="InterPro"/>
</dbReference>
<gene>
    <name evidence="5" type="primary">LIPE</name>
    <name evidence="5" type="synonym">LOC115183447</name>
</gene>
<dbReference type="InterPro" id="IPR029058">
    <property type="entry name" value="AB_hydrolase_fold"/>
</dbReference>
<evidence type="ECO:0000256" key="2">
    <source>
        <dbReference type="SAM" id="MobiDB-lite"/>
    </source>
</evidence>
<reference evidence="5" key="1">
    <citation type="submission" date="2025-08" db="UniProtKB">
        <authorList>
            <consortium name="Ensembl"/>
        </authorList>
    </citation>
    <scope>IDENTIFICATION</scope>
</reference>
<dbReference type="Gene3D" id="3.40.50.1820">
    <property type="entry name" value="alpha/beta hydrolase"/>
    <property type="match status" value="2"/>
</dbReference>
<evidence type="ECO:0000313" key="5">
    <source>
        <dbReference type="Ensembl" id="ENSSTUP00000071755.1"/>
    </source>
</evidence>
<organism evidence="5 6">
    <name type="scientific">Salmo trutta</name>
    <name type="common">Brown trout</name>
    <dbReference type="NCBI Taxonomy" id="8032"/>
    <lineage>
        <taxon>Eukaryota</taxon>
        <taxon>Metazoa</taxon>
        <taxon>Chordata</taxon>
        <taxon>Craniata</taxon>
        <taxon>Vertebrata</taxon>
        <taxon>Euteleostomi</taxon>
        <taxon>Actinopterygii</taxon>
        <taxon>Neopterygii</taxon>
        <taxon>Teleostei</taxon>
        <taxon>Protacanthopterygii</taxon>
        <taxon>Salmoniformes</taxon>
        <taxon>Salmonidae</taxon>
        <taxon>Salmoninae</taxon>
        <taxon>Salmo</taxon>
    </lineage>
</organism>
<keyword evidence="6" id="KW-1185">Reference proteome</keyword>
<reference evidence="5" key="2">
    <citation type="submission" date="2025-09" db="UniProtKB">
        <authorList>
            <consortium name="Ensembl"/>
        </authorList>
    </citation>
    <scope>IDENTIFICATION</scope>
</reference>
<dbReference type="Ensembl" id="ENSSTUT00000076157.1">
    <property type="protein sequence ID" value="ENSSTUP00000071755.1"/>
    <property type="gene ID" value="ENSSTUG00000029953.1"/>
</dbReference>
<sequence length="744" mass="81977">MDTKAVFTALYSVCEENATFFSEGAKGAQGGVAQRLVDTMTLIQEHARSLEPVISGFAAVYHHFDFDPHIPANGYRSLVKVVRCCILHIIHKGRYISTNRRSIFFRTAHNAGEMEAYCSALCQLRALLYLAQRLLHDNSHGNLFFHEESGLSQSFVREYSSMHKGCFYGRCLGFQFTPAIRPCLQTIAIGLVAFGENYRRHQSGIGVAASSFFTSGKYAIDPELRGAAFERITQNLDVHFWKAFWNITETEVLSSLASMTSTQVKVNRALSVPPVPFDLPLVADPHLTVIIEAPSAHTGPGPVQMRLISYELREGQDSEALLSLSRSEGGPISLSLGMKTKQSPPSRWLLVHYHGGGFVAQTSKSHEPYLKSWSQDLGVPILSVDYSLAPEAPFPRALEDCFYAYCWAIKNHHLLGWTGENVCLAGDSAGGNLCITTSMRAASHGVRMPDGIVAAYPAFLLTAYASPSRLLTLFDPLLPLSVLSRCLSAYAGEEPQAEKQVEKVSTLSMVRRDTALLLRDFKQGASNWIHSLLDPNRAAAMASTGSFYYPSPDNHTSLTPHPREFPLGFEPLRSERLAEMKLATSPVVRNPYMSPLLAPDSMLRGLPPIHLACALDPMLDDSVMFAKRLRNVDQPVTLCVVDDLPHGFLSLSQLSRETREAANVCVNRIRDVFDQKDSPQEPRMHRKLERTNRRPSSVAKGDPEKLFAAPIQEEELLVARGGALVPDGEGLVGVAAQNNNNVVG</sequence>
<feature type="domain" description="Alpha/beta hydrolase fold-3" evidence="4">
    <location>
        <begin position="579"/>
        <end position="649"/>
    </location>
</feature>
<feature type="domain" description="Hormone-sensitive lipase N-terminal" evidence="3">
    <location>
        <begin position="7"/>
        <end position="317"/>
    </location>
</feature>
<dbReference type="PANTHER" id="PTHR23025:SF1">
    <property type="entry name" value="HORMONE-SENSITIVE LIPASE"/>
    <property type="match status" value="1"/>
</dbReference>
<dbReference type="AlphaFoldDB" id="A0A674BJV6"/>
<evidence type="ECO:0000259" key="4">
    <source>
        <dbReference type="Pfam" id="PF07859"/>
    </source>
</evidence>
<evidence type="ECO:0000259" key="3">
    <source>
        <dbReference type="Pfam" id="PF06350"/>
    </source>
</evidence>